<dbReference type="GO" id="GO:1904680">
    <property type="term" value="F:peptide transmembrane transporter activity"/>
    <property type="evidence" value="ECO:0007669"/>
    <property type="project" value="TreeGrafter"/>
</dbReference>
<dbReference type="EMBL" id="JACHNH010000001">
    <property type="protein sequence ID" value="MBB4761796.1"/>
    <property type="molecule type" value="Genomic_DNA"/>
</dbReference>
<keyword evidence="3" id="KW-0813">Transport</keyword>
<evidence type="ECO:0000313" key="8">
    <source>
        <dbReference type="Proteomes" id="UP000578112"/>
    </source>
</evidence>
<dbReference type="Gene3D" id="3.10.105.10">
    <property type="entry name" value="Dipeptide-binding Protein, Domain 3"/>
    <property type="match status" value="1"/>
</dbReference>
<dbReference type="InterPro" id="IPR006311">
    <property type="entry name" value="TAT_signal"/>
</dbReference>
<dbReference type="Proteomes" id="UP000578112">
    <property type="component" value="Unassembled WGS sequence"/>
</dbReference>
<evidence type="ECO:0000256" key="1">
    <source>
        <dbReference type="ARBA" id="ARBA00004196"/>
    </source>
</evidence>
<gene>
    <name evidence="7" type="ORF">BJ971_002352</name>
</gene>
<dbReference type="PROSITE" id="PS51318">
    <property type="entry name" value="TAT"/>
    <property type="match status" value="1"/>
</dbReference>
<feature type="domain" description="Solute-binding protein family 5" evidence="6">
    <location>
        <begin position="80"/>
        <end position="471"/>
    </location>
</feature>
<dbReference type="InterPro" id="IPR039424">
    <property type="entry name" value="SBP_5"/>
</dbReference>
<evidence type="ECO:0000256" key="2">
    <source>
        <dbReference type="ARBA" id="ARBA00005695"/>
    </source>
</evidence>
<dbReference type="CDD" id="cd08492">
    <property type="entry name" value="PBP2_NikA_DppA_OppA_like_15"/>
    <property type="match status" value="1"/>
</dbReference>
<name>A0A7W7MP66_9ACTN</name>
<dbReference type="GO" id="GO:0043190">
    <property type="term" value="C:ATP-binding cassette (ABC) transporter complex"/>
    <property type="evidence" value="ECO:0007669"/>
    <property type="project" value="InterPro"/>
</dbReference>
<dbReference type="AlphaFoldDB" id="A0A7W7MP66"/>
<dbReference type="PANTHER" id="PTHR30290:SF10">
    <property type="entry name" value="PERIPLASMIC OLIGOPEPTIDE-BINDING PROTEIN-RELATED"/>
    <property type="match status" value="1"/>
</dbReference>
<reference evidence="7 8" key="1">
    <citation type="submission" date="2020-08" db="EMBL/GenBank/DDBJ databases">
        <title>Sequencing the genomes of 1000 actinobacteria strains.</title>
        <authorList>
            <person name="Klenk H.-P."/>
        </authorList>
    </citation>
    <scope>NUCLEOTIDE SEQUENCE [LARGE SCALE GENOMIC DNA]</scope>
    <source>
        <strain evidence="7 8">DSM 43149</strain>
    </source>
</reference>
<dbReference type="Pfam" id="PF00496">
    <property type="entry name" value="SBP_bac_5"/>
    <property type="match status" value="1"/>
</dbReference>
<dbReference type="GO" id="GO:0015833">
    <property type="term" value="P:peptide transport"/>
    <property type="evidence" value="ECO:0007669"/>
    <property type="project" value="TreeGrafter"/>
</dbReference>
<feature type="chain" id="PRO_5031572993" evidence="5">
    <location>
        <begin position="23"/>
        <end position="544"/>
    </location>
</feature>
<proteinExistence type="inferred from homology"/>
<evidence type="ECO:0000256" key="5">
    <source>
        <dbReference type="SAM" id="SignalP"/>
    </source>
</evidence>
<comment type="similarity">
    <text evidence="2">Belongs to the bacterial solute-binding protein 5 family.</text>
</comment>
<organism evidence="7 8">
    <name type="scientific">Actinoplanes digitatis</name>
    <dbReference type="NCBI Taxonomy" id="1868"/>
    <lineage>
        <taxon>Bacteria</taxon>
        <taxon>Bacillati</taxon>
        <taxon>Actinomycetota</taxon>
        <taxon>Actinomycetes</taxon>
        <taxon>Micromonosporales</taxon>
        <taxon>Micromonosporaceae</taxon>
        <taxon>Actinoplanes</taxon>
    </lineage>
</organism>
<dbReference type="SUPFAM" id="SSF53850">
    <property type="entry name" value="Periplasmic binding protein-like II"/>
    <property type="match status" value="1"/>
</dbReference>
<evidence type="ECO:0000256" key="3">
    <source>
        <dbReference type="ARBA" id="ARBA00022448"/>
    </source>
</evidence>
<evidence type="ECO:0000259" key="6">
    <source>
        <dbReference type="Pfam" id="PF00496"/>
    </source>
</evidence>
<sequence>MTRLRRRAALAGAALLAGGALAACGDNAGTAGGGTPTTGGTIIYGHVQEPPCIFGGWIQQAYISRQVLDGLVAMADDGGIKPWLATEWKASPDGTKYTFTLKDGVKFTDGTPVDAAAVAWNFDYWENHGGNSTAKVSIDPYYKAAKALDATHVEISLNKPYPPFLPLITQGYFGIQSPTAFKSRTEKENCEKPIGSGGFVVKEWKHGEEVVLTKNPAYASWPATAKHEGPAIVDEVRWKFVADGVSRYASLSTGESHVVYEVPTVNWKDAESKYQTIRYITPGKPVSFYINTKVGPFSDKLVRQAFAYGADRKSAVEAGFHGVIPYEGNPAVSQATPGYDAEVAKAYAYDPAKAGQLLDQAGWTARNAAGVRTKNGAPLTIKLVYGAGFIFTQEGSTVLQVLQEQWKQIGFEVKLIPATQAELWGGKYSDPSTFDATPSYWTSPSSAILWIVWRPSTPDNPNFSNRSFFNNETLSQTIQQANTEAEAAKANALYGQAQKIIQDDAAGIGLYTQNSTYAVARNLKDVWLEKSQGEPVFSDAYFTK</sequence>
<evidence type="ECO:0000313" key="7">
    <source>
        <dbReference type="EMBL" id="MBB4761796.1"/>
    </source>
</evidence>
<comment type="subcellular location">
    <subcellularLocation>
        <location evidence="1">Cell envelope</location>
    </subcellularLocation>
</comment>
<dbReference type="InterPro" id="IPR030678">
    <property type="entry name" value="Peptide/Ni-bd"/>
</dbReference>
<feature type="signal peptide" evidence="5">
    <location>
        <begin position="1"/>
        <end position="22"/>
    </location>
</feature>
<dbReference type="PANTHER" id="PTHR30290">
    <property type="entry name" value="PERIPLASMIC BINDING COMPONENT OF ABC TRANSPORTER"/>
    <property type="match status" value="1"/>
</dbReference>
<protein>
    <submittedName>
        <fullName evidence="7">Peptide/nickel transport system substrate-binding protein</fullName>
    </submittedName>
</protein>
<keyword evidence="8" id="KW-1185">Reference proteome</keyword>
<comment type="caution">
    <text evidence="7">The sequence shown here is derived from an EMBL/GenBank/DDBJ whole genome shotgun (WGS) entry which is preliminary data.</text>
</comment>
<dbReference type="Gene3D" id="3.40.190.10">
    <property type="entry name" value="Periplasmic binding protein-like II"/>
    <property type="match status" value="1"/>
</dbReference>
<dbReference type="PROSITE" id="PS51257">
    <property type="entry name" value="PROKAR_LIPOPROTEIN"/>
    <property type="match status" value="1"/>
</dbReference>
<dbReference type="PIRSF" id="PIRSF002741">
    <property type="entry name" value="MppA"/>
    <property type="match status" value="1"/>
</dbReference>
<dbReference type="GO" id="GO:0030313">
    <property type="term" value="C:cell envelope"/>
    <property type="evidence" value="ECO:0007669"/>
    <property type="project" value="UniProtKB-SubCell"/>
</dbReference>
<evidence type="ECO:0000256" key="4">
    <source>
        <dbReference type="ARBA" id="ARBA00022729"/>
    </source>
</evidence>
<accession>A0A7W7MP66</accession>
<keyword evidence="4 5" id="KW-0732">Signal</keyword>
<dbReference type="GO" id="GO:0042597">
    <property type="term" value="C:periplasmic space"/>
    <property type="evidence" value="ECO:0007669"/>
    <property type="project" value="UniProtKB-ARBA"/>
</dbReference>
<dbReference type="RefSeq" id="WP_184992431.1">
    <property type="nucleotide sequence ID" value="NZ_BOMK01000001.1"/>
</dbReference>
<dbReference type="InterPro" id="IPR000914">
    <property type="entry name" value="SBP_5_dom"/>
</dbReference>